<evidence type="ECO:0000313" key="3">
    <source>
        <dbReference type="EMBL" id="NRN64638.1"/>
    </source>
</evidence>
<keyword evidence="1" id="KW-0812">Transmembrane</keyword>
<reference evidence="3 4" key="1">
    <citation type="submission" date="2020-01" db="EMBL/GenBank/DDBJ databases">
        <title>Kibdelosporangium persica a novel Actinomycetes from a hot desert in Iran.</title>
        <authorList>
            <person name="Safaei N."/>
            <person name="Zaburannyi N."/>
            <person name="Mueller R."/>
            <person name="Wink J."/>
        </authorList>
    </citation>
    <scope>NUCLEOTIDE SEQUENCE [LARGE SCALE GENOMIC DNA]</scope>
    <source>
        <strain evidence="3 4">4NS15</strain>
    </source>
</reference>
<feature type="transmembrane region" description="Helical" evidence="1">
    <location>
        <begin position="148"/>
        <end position="166"/>
    </location>
</feature>
<feature type="transmembrane region" description="Helical" evidence="1">
    <location>
        <begin position="113"/>
        <end position="136"/>
    </location>
</feature>
<comment type="caution">
    <text evidence="3">The sequence shown here is derived from an EMBL/GenBank/DDBJ whole genome shotgun (WGS) entry which is preliminary data.</text>
</comment>
<feature type="transmembrane region" description="Helical" evidence="1">
    <location>
        <begin position="34"/>
        <end position="54"/>
    </location>
</feature>
<sequence length="184" mass="20302">MTATQFTAIHFGLIGFAVVWPIVLLVLRGRVRPLVSGAVTLYAMPALAVVFLPLPTATTPRLQQTIQLLPFQWVLDAVGGDIMAVKQVFLNVLLFVPLGILARVMWQRTARQAVTLGFVASLTIEVTQLSGNFGTAPFVYRIFDVDDLMTNTFGSLIGWMFVNAIMRIRVPERMSALSLPERAI</sequence>
<dbReference type="InterPro" id="IPR053150">
    <property type="entry name" value="Teicoplanin_resist-assoc"/>
</dbReference>
<gene>
    <name evidence="3" type="ORF">GC106_18440</name>
</gene>
<dbReference type="Proteomes" id="UP000763557">
    <property type="component" value="Unassembled WGS sequence"/>
</dbReference>
<accession>A0ABX2F087</accession>
<evidence type="ECO:0000313" key="4">
    <source>
        <dbReference type="Proteomes" id="UP000763557"/>
    </source>
</evidence>
<proteinExistence type="predicted"/>
<keyword evidence="1" id="KW-0472">Membrane</keyword>
<evidence type="ECO:0000259" key="2">
    <source>
        <dbReference type="Pfam" id="PF04892"/>
    </source>
</evidence>
<dbReference type="PANTHER" id="PTHR36834">
    <property type="entry name" value="MEMBRANE PROTEIN-RELATED"/>
    <property type="match status" value="1"/>
</dbReference>
<keyword evidence="1" id="KW-1133">Transmembrane helix</keyword>
<feature type="transmembrane region" description="Helical" evidence="1">
    <location>
        <begin position="88"/>
        <end position="106"/>
    </location>
</feature>
<dbReference type="Pfam" id="PF04892">
    <property type="entry name" value="VanZ"/>
    <property type="match status" value="1"/>
</dbReference>
<evidence type="ECO:0000256" key="1">
    <source>
        <dbReference type="SAM" id="Phobius"/>
    </source>
</evidence>
<feature type="domain" description="VanZ-like" evidence="2">
    <location>
        <begin position="41"/>
        <end position="163"/>
    </location>
</feature>
<name>A0ABX2F087_9PSEU</name>
<organism evidence="3 4">
    <name type="scientific">Kibdelosporangium persicum</name>
    <dbReference type="NCBI Taxonomy" id="2698649"/>
    <lineage>
        <taxon>Bacteria</taxon>
        <taxon>Bacillati</taxon>
        <taxon>Actinomycetota</taxon>
        <taxon>Actinomycetes</taxon>
        <taxon>Pseudonocardiales</taxon>
        <taxon>Pseudonocardiaceae</taxon>
        <taxon>Kibdelosporangium</taxon>
    </lineage>
</organism>
<dbReference type="EMBL" id="JAAATY010000004">
    <property type="protein sequence ID" value="NRN64638.1"/>
    <property type="molecule type" value="Genomic_DNA"/>
</dbReference>
<protein>
    <submittedName>
        <fullName evidence="3">Antibiotic resistance protein VanZ</fullName>
    </submittedName>
</protein>
<dbReference type="InterPro" id="IPR006976">
    <property type="entry name" value="VanZ-like"/>
</dbReference>
<dbReference type="RefSeq" id="WP_173127099.1">
    <property type="nucleotide sequence ID" value="NZ_CBCSGW010000101.1"/>
</dbReference>
<feature type="transmembrane region" description="Helical" evidence="1">
    <location>
        <begin position="6"/>
        <end position="27"/>
    </location>
</feature>
<keyword evidence="4" id="KW-1185">Reference proteome</keyword>
<dbReference type="PANTHER" id="PTHR36834:SF1">
    <property type="entry name" value="INTEGRAL MEMBRANE PROTEIN"/>
    <property type="match status" value="1"/>
</dbReference>